<dbReference type="Proteomes" id="UP000469346">
    <property type="component" value="Unassembled WGS sequence"/>
</dbReference>
<evidence type="ECO:0000313" key="1">
    <source>
        <dbReference type="EMBL" id="NDY41465.1"/>
    </source>
</evidence>
<proteinExistence type="predicted"/>
<name>A0A6N9TJP3_DISTH</name>
<accession>A0A6N9TJP3</accession>
<dbReference type="EMBL" id="JAAGRR010000005">
    <property type="protein sequence ID" value="NDY41465.1"/>
    <property type="molecule type" value="Genomic_DNA"/>
</dbReference>
<reference evidence="1 2" key="1">
    <citation type="submission" date="2020-02" db="EMBL/GenBank/DDBJ databases">
        <title>Comparative genomics of sulfur disproportionating microorganisms.</title>
        <authorList>
            <person name="Ward L.M."/>
            <person name="Bertran E."/>
            <person name="Johnston D.T."/>
        </authorList>
    </citation>
    <scope>NUCLEOTIDE SEQUENCE [LARGE SCALE GENOMIC DNA]</scope>
    <source>
        <strain evidence="1 2">DSM 100025</strain>
    </source>
</reference>
<dbReference type="Pfam" id="PF03692">
    <property type="entry name" value="CxxCxxCC"/>
    <property type="match status" value="1"/>
</dbReference>
<comment type="caution">
    <text evidence="1">The sequence shown here is derived from an EMBL/GenBank/DDBJ whole genome shotgun (WGS) entry which is preliminary data.</text>
</comment>
<dbReference type="InterPro" id="IPR005358">
    <property type="entry name" value="Puta_zinc/iron-chelating_dom"/>
</dbReference>
<keyword evidence="2" id="KW-1185">Reference proteome</keyword>
<dbReference type="RefSeq" id="WP_163297623.1">
    <property type="nucleotide sequence ID" value="NZ_JAATWC010000009.1"/>
</dbReference>
<dbReference type="PANTHER" id="PTHR35866">
    <property type="entry name" value="PUTATIVE-RELATED"/>
    <property type="match status" value="1"/>
</dbReference>
<evidence type="ECO:0000313" key="2">
    <source>
        <dbReference type="Proteomes" id="UP000469346"/>
    </source>
</evidence>
<sequence>MMKAVFECCCCGHCCHGESTVSLTPGEQAAMARFLGMETGAFLAAYCVERPGRVEMRVVDGHCVFYGDDGLCRVHPVKPSHCRRWPLHPSILGDRGAWEAIRADCPGFDPDATYEEVCEQVRREAGG</sequence>
<organism evidence="1 2">
    <name type="scientific">Dissulfurirhabdus thermomarina</name>
    <dbReference type="NCBI Taxonomy" id="1765737"/>
    <lineage>
        <taxon>Bacteria</taxon>
        <taxon>Deltaproteobacteria</taxon>
        <taxon>Dissulfurirhabdaceae</taxon>
        <taxon>Dissulfurirhabdus</taxon>
    </lineage>
</organism>
<gene>
    <name evidence="1" type="ORF">G3N55_01180</name>
</gene>
<protein>
    <submittedName>
        <fullName evidence="1">YkgJ family cysteine cluster protein</fullName>
    </submittedName>
</protein>
<dbReference type="PANTHER" id="PTHR35866:SF1">
    <property type="entry name" value="YKGJ FAMILY CYSTEINE CLUSTER PROTEIN"/>
    <property type="match status" value="1"/>
</dbReference>
<dbReference type="AlphaFoldDB" id="A0A6N9TJP3"/>